<sequence length="231" mass="27121">MKLYVKQNINADDKQYLQLVTADVVKFLESNASYSPLILHGFSIGGYVWGECMVEMAKDMDRYRPIFERIVAQIWDSAADIPEIPIGFPKSVFPRNPMLQNALRKYTLYHLKTFHEQATIHYIRSSEIFHYTLVRAPALFLLSKNDPIGSESSNRSVRDAMESLGIKCTWKCWDRSAHVLHYKYHTEEYLDYLFKHLEDNHIGWRAERLRAKFRESQSVAIGLNWERRSRG</sequence>
<dbReference type="SUPFAM" id="SSF53474">
    <property type="entry name" value="alpha/beta-Hydrolases"/>
    <property type="match status" value="1"/>
</dbReference>
<dbReference type="Gene3D" id="3.40.50.1820">
    <property type="entry name" value="alpha/beta hydrolase"/>
    <property type="match status" value="1"/>
</dbReference>
<dbReference type="OrthoDB" id="77878at2759"/>
<dbReference type="InterPro" id="IPR008547">
    <property type="entry name" value="DUF829_TMEM53"/>
</dbReference>
<dbReference type="InterPro" id="IPR029058">
    <property type="entry name" value="AB_hydrolase_fold"/>
</dbReference>
<dbReference type="Pfam" id="PF05705">
    <property type="entry name" value="DUF829"/>
    <property type="match status" value="1"/>
</dbReference>
<dbReference type="Proteomes" id="UP000594454">
    <property type="component" value="Chromosome 4"/>
</dbReference>
<dbReference type="AlphaFoldDB" id="A0A7R8YWU8"/>
<accession>A0A7R8YWU8</accession>
<dbReference type="PANTHER" id="PTHR20908:SF1">
    <property type="entry name" value="LD15586P"/>
    <property type="match status" value="1"/>
</dbReference>
<dbReference type="InParanoid" id="A0A7R8YWU8"/>
<evidence type="ECO:0000313" key="1">
    <source>
        <dbReference type="EMBL" id="CAD7088308.1"/>
    </source>
</evidence>
<name>A0A7R8YWU8_HERIL</name>
<organism evidence="1 2">
    <name type="scientific">Hermetia illucens</name>
    <name type="common">Black soldier fly</name>
    <dbReference type="NCBI Taxonomy" id="343691"/>
    <lineage>
        <taxon>Eukaryota</taxon>
        <taxon>Metazoa</taxon>
        <taxon>Ecdysozoa</taxon>
        <taxon>Arthropoda</taxon>
        <taxon>Hexapoda</taxon>
        <taxon>Insecta</taxon>
        <taxon>Pterygota</taxon>
        <taxon>Neoptera</taxon>
        <taxon>Endopterygota</taxon>
        <taxon>Diptera</taxon>
        <taxon>Brachycera</taxon>
        <taxon>Stratiomyomorpha</taxon>
        <taxon>Stratiomyidae</taxon>
        <taxon>Hermetiinae</taxon>
        <taxon>Hermetia</taxon>
    </lineage>
</organism>
<gene>
    <name evidence="1" type="ORF">HERILL_LOCUS10947</name>
</gene>
<reference evidence="1 2" key="1">
    <citation type="submission" date="2020-11" db="EMBL/GenBank/DDBJ databases">
        <authorList>
            <person name="Wallbank WR R."/>
            <person name="Pardo Diaz C."/>
            <person name="Kozak K."/>
            <person name="Martin S."/>
            <person name="Jiggins C."/>
            <person name="Moest M."/>
            <person name="Warren A I."/>
            <person name="Generalovic N T."/>
            <person name="Byers J.R.P. K."/>
            <person name="Montejo-Kovacevich G."/>
            <person name="Yen C E."/>
        </authorList>
    </citation>
    <scope>NUCLEOTIDE SEQUENCE [LARGE SCALE GENOMIC DNA]</scope>
</reference>
<dbReference type="EMBL" id="LR899012">
    <property type="protein sequence ID" value="CAD7088308.1"/>
    <property type="molecule type" value="Genomic_DNA"/>
</dbReference>
<protein>
    <submittedName>
        <fullName evidence="1">Uncharacterized protein</fullName>
    </submittedName>
</protein>
<proteinExistence type="predicted"/>
<dbReference type="PANTHER" id="PTHR20908">
    <property type="entry name" value="LD15586P"/>
    <property type="match status" value="1"/>
</dbReference>
<dbReference type="GO" id="GO:0017171">
    <property type="term" value="F:serine hydrolase activity"/>
    <property type="evidence" value="ECO:0007669"/>
    <property type="project" value="TreeGrafter"/>
</dbReference>
<keyword evidence="2" id="KW-1185">Reference proteome</keyword>
<evidence type="ECO:0000313" key="2">
    <source>
        <dbReference type="Proteomes" id="UP000594454"/>
    </source>
</evidence>